<proteinExistence type="predicted"/>
<gene>
    <name evidence="1" type="ORF">Pyn_13874</name>
</gene>
<evidence type="ECO:0000313" key="2">
    <source>
        <dbReference type="Proteomes" id="UP000250321"/>
    </source>
</evidence>
<comment type="caution">
    <text evidence="1">The sequence shown here is derived from an EMBL/GenBank/DDBJ whole genome shotgun (WGS) entry which is preliminary data.</text>
</comment>
<name>A0A314V0P5_PRUYE</name>
<protein>
    <submittedName>
        <fullName evidence="1">Uncharacterized protein</fullName>
    </submittedName>
</protein>
<organism evidence="1 2">
    <name type="scientific">Prunus yedoensis var. nudiflora</name>
    <dbReference type="NCBI Taxonomy" id="2094558"/>
    <lineage>
        <taxon>Eukaryota</taxon>
        <taxon>Viridiplantae</taxon>
        <taxon>Streptophyta</taxon>
        <taxon>Embryophyta</taxon>
        <taxon>Tracheophyta</taxon>
        <taxon>Spermatophyta</taxon>
        <taxon>Magnoliopsida</taxon>
        <taxon>eudicotyledons</taxon>
        <taxon>Gunneridae</taxon>
        <taxon>Pentapetalae</taxon>
        <taxon>rosids</taxon>
        <taxon>fabids</taxon>
        <taxon>Rosales</taxon>
        <taxon>Rosaceae</taxon>
        <taxon>Amygdaloideae</taxon>
        <taxon>Amygdaleae</taxon>
        <taxon>Prunus</taxon>
    </lineage>
</organism>
<evidence type="ECO:0000313" key="1">
    <source>
        <dbReference type="EMBL" id="PQM42412.1"/>
    </source>
</evidence>
<accession>A0A314V0P5</accession>
<sequence>MTRVQQDLLERGIQKLFGKRRVARTDPAERQGSFEIFEASWRSVKASAAQQESGLGLAQATLSFGRPWGWAAWV</sequence>
<reference evidence="1 2" key="1">
    <citation type="submission" date="2018-02" db="EMBL/GenBank/DDBJ databases">
        <title>Draft genome of wild Prunus yedoensis var. nudiflora.</title>
        <authorList>
            <person name="Baek S."/>
            <person name="Kim J.-H."/>
            <person name="Choi K."/>
            <person name="Kim G.-B."/>
            <person name="Cho A."/>
            <person name="Jang H."/>
            <person name="Shin C.-H."/>
            <person name="Yu H.-J."/>
            <person name="Mun J.-H."/>
        </authorList>
    </citation>
    <scope>NUCLEOTIDE SEQUENCE [LARGE SCALE GENOMIC DNA]</scope>
    <source>
        <strain evidence="2">cv. Jeju island</strain>
        <tissue evidence="1">Leaf</tissue>
    </source>
</reference>
<dbReference type="Proteomes" id="UP000250321">
    <property type="component" value="Unassembled WGS sequence"/>
</dbReference>
<dbReference type="AlphaFoldDB" id="A0A314V0P5"/>
<dbReference type="EMBL" id="PJQY01002827">
    <property type="protein sequence ID" value="PQM42412.1"/>
    <property type="molecule type" value="Genomic_DNA"/>
</dbReference>
<keyword evidence="2" id="KW-1185">Reference proteome</keyword>